<protein>
    <recommendedName>
        <fullName evidence="4">Uroporphyrin-3 C-methyltransferase</fullName>
    </recommendedName>
</protein>
<proteinExistence type="predicted"/>
<name>A0A212T5Q1_9BURK</name>
<dbReference type="Proteomes" id="UP000197215">
    <property type="component" value="Unassembled WGS sequence"/>
</dbReference>
<keyword evidence="1" id="KW-0812">Transmembrane</keyword>
<organism evidence="2 3">
    <name type="scientific">Polynucleobacter victoriensis</name>
    <dbReference type="NCBI Taxonomy" id="2049319"/>
    <lineage>
        <taxon>Bacteria</taxon>
        <taxon>Pseudomonadati</taxon>
        <taxon>Pseudomonadota</taxon>
        <taxon>Betaproteobacteria</taxon>
        <taxon>Burkholderiales</taxon>
        <taxon>Burkholderiaceae</taxon>
        <taxon>Polynucleobacter</taxon>
    </lineage>
</organism>
<evidence type="ECO:0000313" key="3">
    <source>
        <dbReference type="Proteomes" id="UP000197215"/>
    </source>
</evidence>
<dbReference type="EMBL" id="FYEX01000001">
    <property type="protein sequence ID" value="SNC61377.1"/>
    <property type="molecule type" value="Genomic_DNA"/>
</dbReference>
<gene>
    <name evidence="2" type="ORF">SAMN06295916_0461</name>
</gene>
<keyword evidence="1" id="KW-0472">Membrane</keyword>
<dbReference type="OrthoDB" id="9828584at2"/>
<dbReference type="InterPro" id="IPR007470">
    <property type="entry name" value="HemX"/>
</dbReference>
<feature type="transmembrane region" description="Helical" evidence="1">
    <location>
        <begin position="24"/>
        <end position="42"/>
    </location>
</feature>
<keyword evidence="3" id="KW-1185">Reference proteome</keyword>
<dbReference type="AlphaFoldDB" id="A0A212T5Q1"/>
<dbReference type="RefSeq" id="WP_088812369.1">
    <property type="nucleotide sequence ID" value="NZ_FYEX01000001.1"/>
</dbReference>
<sequence>MTAELNNAPVGNSKKDKSDALSQGLWKALWIAIAVCILWLGFEGGIRLYHRPAQLDGRVAELEAKLATVMAHEADLEAVLKGNLEAEKVIAPVAAKMTAVLNQINQLPMTALPATQAVTPSASPKAPSLTDKVFSAIQRMSDQLVRVQVVGDIKDLALTPAAQDLVRQQLRLTILSARMAWLSNMPQVAKEDLTQAQQLLTKHFQAQSTAVVNVQKMLVDIQADIAKPVVAKKGP</sequence>
<evidence type="ECO:0000256" key="1">
    <source>
        <dbReference type="SAM" id="Phobius"/>
    </source>
</evidence>
<dbReference type="Pfam" id="PF04375">
    <property type="entry name" value="HemX"/>
    <property type="match status" value="1"/>
</dbReference>
<evidence type="ECO:0000313" key="2">
    <source>
        <dbReference type="EMBL" id="SNC61377.1"/>
    </source>
</evidence>
<accession>A0A212T5Q1</accession>
<evidence type="ECO:0008006" key="4">
    <source>
        <dbReference type="Google" id="ProtNLM"/>
    </source>
</evidence>
<reference evidence="2 3" key="1">
    <citation type="submission" date="2017-06" db="EMBL/GenBank/DDBJ databases">
        <authorList>
            <person name="Kim H.J."/>
            <person name="Triplett B.A."/>
        </authorList>
    </citation>
    <scope>NUCLEOTIDE SEQUENCE [LARGE SCALE GENOMIC DNA]</scope>
    <source>
        <strain evidence="2 3">MWH-VicM1</strain>
    </source>
</reference>
<keyword evidence="1" id="KW-1133">Transmembrane helix</keyword>